<proteinExistence type="inferred from homology"/>
<dbReference type="SUPFAM" id="SSF89550">
    <property type="entry name" value="PHP domain-like"/>
    <property type="match status" value="1"/>
</dbReference>
<evidence type="ECO:0000256" key="5">
    <source>
        <dbReference type="ARBA" id="ARBA00051722"/>
    </source>
</evidence>
<evidence type="ECO:0000313" key="6">
    <source>
        <dbReference type="EMBL" id="SHL60184.1"/>
    </source>
</evidence>
<evidence type="ECO:0000313" key="7">
    <source>
        <dbReference type="Proteomes" id="UP000184386"/>
    </source>
</evidence>
<dbReference type="PANTHER" id="PTHR39181:SF1">
    <property type="entry name" value="TYROSINE-PROTEIN PHOSPHATASE YWQE"/>
    <property type="match status" value="1"/>
</dbReference>
<comment type="catalytic activity">
    <reaction evidence="5">
        <text>O-phospho-L-tyrosyl-[protein] + H2O = L-tyrosyl-[protein] + phosphate</text>
        <dbReference type="Rhea" id="RHEA:10684"/>
        <dbReference type="Rhea" id="RHEA-COMP:10136"/>
        <dbReference type="Rhea" id="RHEA-COMP:20101"/>
        <dbReference type="ChEBI" id="CHEBI:15377"/>
        <dbReference type="ChEBI" id="CHEBI:43474"/>
        <dbReference type="ChEBI" id="CHEBI:46858"/>
        <dbReference type="ChEBI" id="CHEBI:61978"/>
        <dbReference type="EC" id="3.1.3.48"/>
    </reaction>
</comment>
<gene>
    <name evidence="6" type="ORF">SAMN02745136_05284</name>
</gene>
<comment type="similarity">
    <text evidence="1">Belongs to the metallo-dependent hydrolases superfamily. CpsB/CapC family.</text>
</comment>
<dbReference type="Pfam" id="PF19567">
    <property type="entry name" value="CpsB_CapC"/>
    <property type="match status" value="1"/>
</dbReference>
<dbReference type="GO" id="GO:0030145">
    <property type="term" value="F:manganese ion binding"/>
    <property type="evidence" value="ECO:0007669"/>
    <property type="project" value="InterPro"/>
</dbReference>
<dbReference type="Gene3D" id="3.20.20.140">
    <property type="entry name" value="Metal-dependent hydrolases"/>
    <property type="match status" value="1"/>
</dbReference>
<dbReference type="EMBL" id="FRAC01000040">
    <property type="protein sequence ID" value="SHL60184.1"/>
    <property type="molecule type" value="Genomic_DNA"/>
</dbReference>
<dbReference type="EC" id="3.1.3.48" evidence="2"/>
<keyword evidence="7" id="KW-1185">Reference proteome</keyword>
<keyword evidence="4" id="KW-0904">Protein phosphatase</keyword>
<dbReference type="Proteomes" id="UP000184386">
    <property type="component" value="Unassembled WGS sequence"/>
</dbReference>
<keyword evidence="3" id="KW-0378">Hydrolase</keyword>
<dbReference type="GO" id="GO:0004725">
    <property type="term" value="F:protein tyrosine phosphatase activity"/>
    <property type="evidence" value="ECO:0007669"/>
    <property type="project" value="UniProtKB-EC"/>
</dbReference>
<dbReference type="PIRSF" id="PIRSF016557">
    <property type="entry name" value="Caps_synth_CpsB"/>
    <property type="match status" value="1"/>
</dbReference>
<evidence type="ECO:0000256" key="4">
    <source>
        <dbReference type="ARBA" id="ARBA00022912"/>
    </source>
</evidence>
<protein>
    <recommendedName>
        <fullName evidence="2">protein-tyrosine-phosphatase</fullName>
        <ecNumber evidence="2">3.1.3.48</ecNumber>
    </recommendedName>
</protein>
<evidence type="ECO:0000256" key="1">
    <source>
        <dbReference type="ARBA" id="ARBA00005750"/>
    </source>
</evidence>
<dbReference type="RefSeq" id="WP_073280188.1">
    <property type="nucleotide sequence ID" value="NZ_FRAC01000040.1"/>
</dbReference>
<dbReference type="STRING" id="1121322.SAMN02745136_05284"/>
<dbReference type="InterPro" id="IPR016195">
    <property type="entry name" value="Pol/histidinol_Pase-like"/>
</dbReference>
<organism evidence="6 7">
    <name type="scientific">Anaerocolumna jejuensis DSM 15929</name>
    <dbReference type="NCBI Taxonomy" id="1121322"/>
    <lineage>
        <taxon>Bacteria</taxon>
        <taxon>Bacillati</taxon>
        <taxon>Bacillota</taxon>
        <taxon>Clostridia</taxon>
        <taxon>Lachnospirales</taxon>
        <taxon>Lachnospiraceae</taxon>
        <taxon>Anaerocolumna</taxon>
    </lineage>
</organism>
<evidence type="ECO:0000256" key="2">
    <source>
        <dbReference type="ARBA" id="ARBA00013064"/>
    </source>
</evidence>
<dbReference type="AlphaFoldDB" id="A0A1M7BYZ6"/>
<sequence>MEGYIDIHSHIIPKVDDGAHSMDQALRMTDMAYREGIRSIIATPHVTYRRGEERYRQLEAAFSELKLRAEKELPELKLYLGSEIYYGQDTVYGLDKKEIPTLGGTSYVLIEFQPSCEYRYLKSGIQNLIMGGYKPIIAHVERYESLNKDMNRLEDLIAMGAYLQANAMSISGENGKGFRKITKGLLKNGLLHFIATDSHNELLRPPRIEKCLVSTAKRYGEKYAAELFSHNARKLLNDQYI</sequence>
<reference evidence="6 7" key="1">
    <citation type="submission" date="2016-11" db="EMBL/GenBank/DDBJ databases">
        <authorList>
            <person name="Jaros S."/>
            <person name="Januszkiewicz K."/>
            <person name="Wedrychowicz H."/>
        </authorList>
    </citation>
    <scope>NUCLEOTIDE SEQUENCE [LARGE SCALE GENOMIC DNA]</scope>
    <source>
        <strain evidence="6 7">DSM 15929</strain>
    </source>
</reference>
<dbReference type="PANTHER" id="PTHR39181">
    <property type="entry name" value="TYROSINE-PROTEIN PHOSPHATASE YWQE"/>
    <property type="match status" value="1"/>
</dbReference>
<dbReference type="OrthoDB" id="9788539at2"/>
<accession>A0A1M7BYZ6</accession>
<evidence type="ECO:0000256" key="3">
    <source>
        <dbReference type="ARBA" id="ARBA00022801"/>
    </source>
</evidence>
<dbReference type="InterPro" id="IPR016667">
    <property type="entry name" value="Caps_polysacc_synth_CpsB/CapC"/>
</dbReference>
<name>A0A1M7BYZ6_9FIRM</name>